<dbReference type="EMBL" id="ML145133">
    <property type="protein sequence ID" value="TBU57742.1"/>
    <property type="molecule type" value="Genomic_DNA"/>
</dbReference>
<sequence>MPTLDQLPTIPTLEQLQKMASALRQLRGKVPAGEQLPESTLEKIKKKVLERSASLWTSASQLASEGAEAAAPVVSSVIDRTLRSEEVAKGAEQIGGLMRQVWGSLGTGRR</sequence>
<evidence type="ECO:0000313" key="2">
    <source>
        <dbReference type="Proteomes" id="UP000292082"/>
    </source>
</evidence>
<proteinExistence type="predicted"/>
<accession>A0A4Q9PTD5</accession>
<organism evidence="1 2">
    <name type="scientific">Dichomitus squalens</name>
    <dbReference type="NCBI Taxonomy" id="114155"/>
    <lineage>
        <taxon>Eukaryota</taxon>
        <taxon>Fungi</taxon>
        <taxon>Dikarya</taxon>
        <taxon>Basidiomycota</taxon>
        <taxon>Agaricomycotina</taxon>
        <taxon>Agaricomycetes</taxon>
        <taxon>Polyporales</taxon>
        <taxon>Polyporaceae</taxon>
        <taxon>Dichomitus</taxon>
    </lineage>
</organism>
<reference evidence="1 2" key="1">
    <citation type="submission" date="2019-01" db="EMBL/GenBank/DDBJ databases">
        <title>Draft genome sequences of three monokaryotic isolates of the white-rot basidiomycete fungus Dichomitus squalens.</title>
        <authorList>
            <consortium name="DOE Joint Genome Institute"/>
            <person name="Lopez S.C."/>
            <person name="Andreopoulos B."/>
            <person name="Pangilinan J."/>
            <person name="Lipzen A."/>
            <person name="Riley R."/>
            <person name="Ahrendt S."/>
            <person name="Ng V."/>
            <person name="Barry K."/>
            <person name="Daum C."/>
            <person name="Grigoriev I.V."/>
            <person name="Hilden K.S."/>
            <person name="Makela M.R."/>
            <person name="de Vries R.P."/>
        </authorList>
    </citation>
    <scope>NUCLEOTIDE SEQUENCE [LARGE SCALE GENOMIC DNA]</scope>
    <source>
        <strain evidence="1 2">CBS 464.89</strain>
    </source>
</reference>
<evidence type="ECO:0000313" key="1">
    <source>
        <dbReference type="EMBL" id="TBU57742.1"/>
    </source>
</evidence>
<name>A0A4Q9PTD5_9APHY</name>
<dbReference type="Proteomes" id="UP000292082">
    <property type="component" value="Unassembled WGS sequence"/>
</dbReference>
<keyword evidence="2" id="KW-1185">Reference proteome</keyword>
<protein>
    <submittedName>
        <fullName evidence="1">Uncharacterized protein</fullName>
    </submittedName>
</protein>
<dbReference type="AlphaFoldDB" id="A0A4Q9PTD5"/>
<gene>
    <name evidence="1" type="ORF">BD310DRAFT_928610</name>
</gene>